<dbReference type="Proteomes" id="UP000054359">
    <property type="component" value="Unassembled WGS sequence"/>
</dbReference>
<dbReference type="InterPro" id="IPR053231">
    <property type="entry name" value="GPCR_LN-TM7"/>
</dbReference>
<dbReference type="AlphaFoldDB" id="A0A087UGL7"/>
<dbReference type="GO" id="GO:0004930">
    <property type="term" value="F:G protein-coupled receptor activity"/>
    <property type="evidence" value="ECO:0007669"/>
    <property type="project" value="InterPro"/>
</dbReference>
<feature type="signal peptide" evidence="6">
    <location>
        <begin position="1"/>
        <end position="19"/>
    </location>
</feature>
<protein>
    <submittedName>
        <fullName evidence="8">Putative G-protein coupled receptor Mth-like 6</fullName>
    </submittedName>
</protein>
<evidence type="ECO:0000256" key="1">
    <source>
        <dbReference type="ARBA" id="ARBA00004141"/>
    </source>
</evidence>
<dbReference type="Gene3D" id="1.20.1070.10">
    <property type="entry name" value="Rhodopsin 7-helix transmembrane proteins"/>
    <property type="match status" value="1"/>
</dbReference>
<feature type="domain" description="G-protein coupled receptors family 2 profile 2" evidence="7">
    <location>
        <begin position="168"/>
        <end position="306"/>
    </location>
</feature>
<keyword evidence="3 5" id="KW-1133">Transmembrane helix</keyword>
<evidence type="ECO:0000256" key="6">
    <source>
        <dbReference type="SAM" id="SignalP"/>
    </source>
</evidence>
<gene>
    <name evidence="8" type="ORF">X975_20582</name>
</gene>
<dbReference type="STRING" id="407821.A0A087UGL7"/>
<dbReference type="PROSITE" id="PS50261">
    <property type="entry name" value="G_PROTEIN_RECEP_F2_4"/>
    <property type="match status" value="1"/>
</dbReference>
<dbReference type="InterPro" id="IPR000832">
    <property type="entry name" value="GPCR_2_secretin-like"/>
</dbReference>
<comment type="subcellular location">
    <subcellularLocation>
        <location evidence="1">Membrane</location>
        <topology evidence="1">Multi-pass membrane protein</topology>
    </subcellularLocation>
</comment>
<keyword evidence="2 5" id="KW-0812">Transmembrane</keyword>
<dbReference type="PANTHER" id="PTHR45902">
    <property type="entry name" value="LATROPHILIN RECEPTOR-LIKE PROTEIN A"/>
    <property type="match status" value="1"/>
</dbReference>
<feature type="transmembrane region" description="Helical" evidence="5">
    <location>
        <begin position="236"/>
        <end position="256"/>
    </location>
</feature>
<dbReference type="EMBL" id="KK119714">
    <property type="protein sequence ID" value="KFM76506.1"/>
    <property type="molecule type" value="Genomic_DNA"/>
</dbReference>
<evidence type="ECO:0000256" key="2">
    <source>
        <dbReference type="ARBA" id="ARBA00022692"/>
    </source>
</evidence>
<keyword evidence="8" id="KW-0675">Receptor</keyword>
<keyword evidence="4 5" id="KW-0472">Membrane</keyword>
<dbReference type="OrthoDB" id="6134459at2759"/>
<evidence type="ECO:0000313" key="8">
    <source>
        <dbReference type="EMBL" id="KFM76506.1"/>
    </source>
</evidence>
<keyword evidence="6" id="KW-0732">Signal</keyword>
<organism evidence="8 9">
    <name type="scientific">Stegodyphus mimosarum</name>
    <name type="common">African social velvet spider</name>
    <dbReference type="NCBI Taxonomy" id="407821"/>
    <lineage>
        <taxon>Eukaryota</taxon>
        <taxon>Metazoa</taxon>
        <taxon>Ecdysozoa</taxon>
        <taxon>Arthropoda</taxon>
        <taxon>Chelicerata</taxon>
        <taxon>Arachnida</taxon>
        <taxon>Araneae</taxon>
        <taxon>Araneomorphae</taxon>
        <taxon>Entelegynae</taxon>
        <taxon>Eresoidea</taxon>
        <taxon>Eresidae</taxon>
        <taxon>Stegodyphus</taxon>
    </lineage>
</organism>
<proteinExistence type="predicted"/>
<feature type="chain" id="PRO_5001830490" evidence="6">
    <location>
        <begin position="20"/>
        <end position="306"/>
    </location>
</feature>
<evidence type="ECO:0000256" key="4">
    <source>
        <dbReference type="ARBA" id="ARBA00023136"/>
    </source>
</evidence>
<feature type="transmembrane region" description="Helical" evidence="5">
    <location>
        <begin position="164"/>
        <end position="190"/>
    </location>
</feature>
<keyword evidence="9" id="KW-1185">Reference proteome</keyword>
<dbReference type="Pfam" id="PF00002">
    <property type="entry name" value="7tm_2"/>
    <property type="match status" value="1"/>
</dbReference>
<accession>A0A087UGL7</accession>
<feature type="transmembrane region" description="Helical" evidence="5">
    <location>
        <begin position="202"/>
        <end position="224"/>
    </location>
</feature>
<reference evidence="8 9" key="1">
    <citation type="submission" date="2013-11" db="EMBL/GenBank/DDBJ databases">
        <title>Genome sequencing of Stegodyphus mimosarum.</title>
        <authorList>
            <person name="Bechsgaard J."/>
        </authorList>
    </citation>
    <scope>NUCLEOTIDE SEQUENCE [LARGE SCALE GENOMIC DNA]</scope>
</reference>
<feature type="transmembrane region" description="Helical" evidence="5">
    <location>
        <begin position="276"/>
        <end position="299"/>
    </location>
</feature>
<sequence>MSRIIIILNLIFQFSMTFAAYQNNSFIRRVIRSAPKSSKYIYTESRRLTTQQTDVDICRRYTFEETLAPVQTVYRKRFVNKRSWITTTTTSPDTDIDLSRFSEEFLNCSHMMVDQECYEILANGSVYVPVYLTIFNETDYVIGKTGILFICPDFFPTVVKNTKFSIGLGLITVIGLGISTVFIILHIIMFMCLKKLRNLPGYCLLSLCIALLMAYTGSFLQYGLAGRTECSWVGMIMFYFYLASFFWMNIISYNVWRSMRMVTSKLQLTTDNPMGLRFALYSIFSWGSPLLILLIAFIVDRTTENP</sequence>
<evidence type="ECO:0000259" key="7">
    <source>
        <dbReference type="PROSITE" id="PS50261"/>
    </source>
</evidence>
<evidence type="ECO:0000313" key="9">
    <source>
        <dbReference type="Proteomes" id="UP000054359"/>
    </source>
</evidence>
<dbReference type="GO" id="GO:0016020">
    <property type="term" value="C:membrane"/>
    <property type="evidence" value="ECO:0007669"/>
    <property type="project" value="UniProtKB-SubCell"/>
</dbReference>
<dbReference type="GO" id="GO:0007166">
    <property type="term" value="P:cell surface receptor signaling pathway"/>
    <property type="evidence" value="ECO:0007669"/>
    <property type="project" value="InterPro"/>
</dbReference>
<name>A0A087UGL7_STEMI</name>
<feature type="non-terminal residue" evidence="8">
    <location>
        <position position="306"/>
    </location>
</feature>
<evidence type="ECO:0000256" key="5">
    <source>
        <dbReference type="SAM" id="Phobius"/>
    </source>
</evidence>
<dbReference type="InterPro" id="IPR017981">
    <property type="entry name" value="GPCR_2-like_7TM"/>
</dbReference>
<dbReference type="PANTHER" id="PTHR45902:SF5">
    <property type="entry name" value="G-PROTEIN COUPLED RECEPTORS FAMILY 2 PROFILE 2 DOMAIN-CONTAINING PROTEIN"/>
    <property type="match status" value="1"/>
</dbReference>
<evidence type="ECO:0000256" key="3">
    <source>
        <dbReference type="ARBA" id="ARBA00022989"/>
    </source>
</evidence>